<dbReference type="InterPro" id="IPR045076">
    <property type="entry name" value="MutS"/>
</dbReference>
<feature type="domain" description="DNA mismatch repair proteins mutS family" evidence="5">
    <location>
        <begin position="441"/>
        <end position="613"/>
    </location>
</feature>
<gene>
    <name evidence="6" type="ORF">SAMN05421770_11134</name>
</gene>
<feature type="transmembrane region" description="Helical" evidence="4">
    <location>
        <begin position="75"/>
        <end position="95"/>
    </location>
</feature>
<evidence type="ECO:0000256" key="1">
    <source>
        <dbReference type="ARBA" id="ARBA00022741"/>
    </source>
</evidence>
<dbReference type="Gene3D" id="3.40.50.300">
    <property type="entry name" value="P-loop containing nucleotide triphosphate hydrolases"/>
    <property type="match status" value="1"/>
</dbReference>
<dbReference type="InterPro" id="IPR027417">
    <property type="entry name" value="P-loop_NTPase"/>
</dbReference>
<organism evidence="6 7">
    <name type="scientific">Granulicella rosea</name>
    <dbReference type="NCBI Taxonomy" id="474952"/>
    <lineage>
        <taxon>Bacteria</taxon>
        <taxon>Pseudomonadati</taxon>
        <taxon>Acidobacteriota</taxon>
        <taxon>Terriglobia</taxon>
        <taxon>Terriglobales</taxon>
        <taxon>Acidobacteriaceae</taxon>
        <taxon>Granulicella</taxon>
    </lineage>
</organism>
<dbReference type="SUPFAM" id="SSF52540">
    <property type="entry name" value="P-loop containing nucleoside triphosphate hydrolases"/>
    <property type="match status" value="1"/>
</dbReference>
<proteinExistence type="predicted"/>
<dbReference type="GO" id="GO:0005829">
    <property type="term" value="C:cytosol"/>
    <property type="evidence" value="ECO:0007669"/>
    <property type="project" value="TreeGrafter"/>
</dbReference>
<dbReference type="Pfam" id="PF00488">
    <property type="entry name" value="MutS_V"/>
    <property type="match status" value="1"/>
</dbReference>
<dbReference type="GO" id="GO:0140664">
    <property type="term" value="F:ATP-dependent DNA damage sensor activity"/>
    <property type="evidence" value="ECO:0007669"/>
    <property type="project" value="InterPro"/>
</dbReference>
<evidence type="ECO:0000313" key="6">
    <source>
        <dbReference type="EMBL" id="SNT39652.1"/>
    </source>
</evidence>
<evidence type="ECO:0000256" key="3">
    <source>
        <dbReference type="ARBA" id="ARBA00023125"/>
    </source>
</evidence>
<dbReference type="PANTHER" id="PTHR11361:SF99">
    <property type="entry name" value="DNA MISMATCH REPAIR PROTEIN"/>
    <property type="match status" value="1"/>
</dbReference>
<evidence type="ECO:0000313" key="7">
    <source>
        <dbReference type="Proteomes" id="UP000198356"/>
    </source>
</evidence>
<dbReference type="PANTHER" id="PTHR11361">
    <property type="entry name" value="DNA MISMATCH REPAIR PROTEIN MUTS FAMILY MEMBER"/>
    <property type="match status" value="1"/>
</dbReference>
<dbReference type="Proteomes" id="UP000198356">
    <property type="component" value="Unassembled WGS sequence"/>
</dbReference>
<dbReference type="GO" id="GO:0006298">
    <property type="term" value="P:mismatch repair"/>
    <property type="evidence" value="ECO:0007669"/>
    <property type="project" value="InterPro"/>
</dbReference>
<dbReference type="InterPro" id="IPR000432">
    <property type="entry name" value="DNA_mismatch_repair_MutS_C"/>
</dbReference>
<dbReference type="GO" id="GO:0005524">
    <property type="term" value="F:ATP binding"/>
    <property type="evidence" value="ECO:0007669"/>
    <property type="project" value="UniProtKB-KW"/>
</dbReference>
<feature type="transmembrane region" description="Helical" evidence="4">
    <location>
        <begin position="233"/>
        <end position="254"/>
    </location>
</feature>
<keyword evidence="4" id="KW-0472">Membrane</keyword>
<evidence type="ECO:0000256" key="2">
    <source>
        <dbReference type="ARBA" id="ARBA00022840"/>
    </source>
</evidence>
<sequence>MLGLGLVSLNSVNSTPDSLDSTPNSAVTAYRARQQELSLEQQNIQTKRMRLRALIWAALLLIAALYDQAAHHGAHSWPILLPVALIAGIIPYYLGIQNKLLRITRLQAFYDRGVARADGSEPQSGLTGEEFRTAGHLYDRDLNILGPDSLFGLLATVRTGIGLRGLAVYLLQPVPQTGSAARQAAVRELAPRFELRERIALLGSSRFQEVKATVFDAWLDEAPPSFPGWVRPVLVVTAMLMVGMLLASAIHTAWWPLLAPNVVAVAAVQAGVSMTVRKRVLAVLGASKVADQMQLFSDGLELLQAQAFTAPKLVELQRQAREPDAVAAIRGIQNQFVIVEQRTKEYFFVFSLLLAAGTQAAISIAEWKRQYAPAMRQWLAAWGEFEALNALATYAFEHEADIYPELLPADAAPAFEAESLGHPLLPVNACVRNDVALGDATRFYLISGSNMAGKSTLLRAVGVNAVLAYAGAPVRAARLRLTPLTLAASLALTDSLAEGKSKFLAEVERLQLTLDASQRGATLFLIDEIFSGTNSTDRRVAAAAILERLLANHAIGALSTHDLALTELATPEARGLNLHMASPDADDPLGFDYRLKPGINQSSNALAIIRMMGM</sequence>
<keyword evidence="4" id="KW-0812">Transmembrane</keyword>
<protein>
    <submittedName>
        <fullName evidence="6">MutS domain V</fullName>
    </submittedName>
</protein>
<accession>A0A239MBV7</accession>
<keyword evidence="2" id="KW-0067">ATP-binding</keyword>
<reference evidence="6 7" key="1">
    <citation type="submission" date="2017-06" db="EMBL/GenBank/DDBJ databases">
        <authorList>
            <person name="Kim H.J."/>
            <person name="Triplett B.A."/>
        </authorList>
    </citation>
    <scope>NUCLEOTIDE SEQUENCE [LARGE SCALE GENOMIC DNA]</scope>
    <source>
        <strain evidence="6 7">DSM 18704</strain>
    </source>
</reference>
<keyword evidence="7" id="KW-1185">Reference proteome</keyword>
<dbReference type="SMART" id="SM00534">
    <property type="entry name" value="MUTSac"/>
    <property type="match status" value="1"/>
</dbReference>
<keyword evidence="3" id="KW-0238">DNA-binding</keyword>
<dbReference type="AlphaFoldDB" id="A0A239MBV7"/>
<feature type="transmembrane region" description="Helical" evidence="4">
    <location>
        <begin position="51"/>
        <end position="69"/>
    </location>
</feature>
<dbReference type="GO" id="GO:0030983">
    <property type="term" value="F:mismatched DNA binding"/>
    <property type="evidence" value="ECO:0007669"/>
    <property type="project" value="InterPro"/>
</dbReference>
<evidence type="ECO:0000256" key="4">
    <source>
        <dbReference type="SAM" id="Phobius"/>
    </source>
</evidence>
<keyword evidence="1" id="KW-0547">Nucleotide-binding</keyword>
<name>A0A239MBV7_9BACT</name>
<evidence type="ECO:0000259" key="5">
    <source>
        <dbReference type="SMART" id="SM00534"/>
    </source>
</evidence>
<dbReference type="EMBL" id="FZOU01000011">
    <property type="protein sequence ID" value="SNT39652.1"/>
    <property type="molecule type" value="Genomic_DNA"/>
</dbReference>
<keyword evidence="4" id="KW-1133">Transmembrane helix</keyword>